<dbReference type="KEGG" id="spei:EHW89_01150"/>
<dbReference type="Proteomes" id="UP000272924">
    <property type="component" value="Chromosome"/>
</dbReference>
<evidence type="ECO:0000313" key="1">
    <source>
        <dbReference type="EMBL" id="AZQ41149.1"/>
    </source>
</evidence>
<organism evidence="1 2">
    <name type="scientific">Streptococcus periodonticum</name>
    <dbReference type="NCBI Taxonomy" id="2490633"/>
    <lineage>
        <taxon>Bacteria</taxon>
        <taxon>Bacillati</taxon>
        <taxon>Bacillota</taxon>
        <taxon>Bacilli</taxon>
        <taxon>Lactobacillales</taxon>
        <taxon>Streptococcaceae</taxon>
        <taxon>Streptococcus</taxon>
    </lineage>
</organism>
<keyword evidence="2" id="KW-1185">Reference proteome</keyword>
<sequence length="89" mass="10509">MHRQLRRVFSHIRSFSFGSRQNDSGCNGLPHKCFVVWQHPIHTHLTQTTYSVQMNCSFILSHFNYLENLLLPNRLLDIFSHLQGNRESL</sequence>
<name>A0A3Q9EX91_9STRE</name>
<evidence type="ECO:0000313" key="2">
    <source>
        <dbReference type="Proteomes" id="UP000272924"/>
    </source>
</evidence>
<dbReference type="AlphaFoldDB" id="A0A3Q9EX91"/>
<accession>A0A3Q9EX91</accession>
<proteinExistence type="predicted"/>
<gene>
    <name evidence="1" type="ORF">EHW89_01150</name>
</gene>
<dbReference type="EMBL" id="CP034543">
    <property type="protein sequence ID" value="AZQ41149.1"/>
    <property type="molecule type" value="Genomic_DNA"/>
</dbReference>
<reference evidence="2" key="1">
    <citation type="submission" date="2018-12" db="EMBL/GenBank/DDBJ databases">
        <title>Genome sequencing of Streptococcus sp. KCOM 2412 (= ChDC F135).</title>
        <authorList>
            <person name="Kook J.-K."/>
            <person name="Park S.-N."/>
            <person name="Lim Y.K."/>
        </authorList>
    </citation>
    <scope>NUCLEOTIDE SEQUENCE [LARGE SCALE GENOMIC DNA]</scope>
    <source>
        <strain evidence="2">KCOM 2412</strain>
    </source>
</reference>
<protein>
    <submittedName>
        <fullName evidence="1">Uncharacterized protein</fullName>
    </submittedName>
</protein>